<keyword evidence="5 7" id="KW-0067">ATP-binding</keyword>
<evidence type="ECO:0000256" key="7">
    <source>
        <dbReference type="PIRSR" id="PIRSR630616-2"/>
    </source>
</evidence>
<dbReference type="PROSITE" id="PS50011">
    <property type="entry name" value="PROTEIN_KINASE_DOM"/>
    <property type="match status" value="1"/>
</dbReference>
<evidence type="ECO:0000256" key="8">
    <source>
        <dbReference type="PIRSR" id="PIRSR630616-3"/>
    </source>
</evidence>
<evidence type="ECO:0000313" key="13">
    <source>
        <dbReference type="EMBL" id="GBF93588.1"/>
    </source>
</evidence>
<protein>
    <submittedName>
        <fullName evidence="13">Calcium-dependent kinase</fullName>
    </submittedName>
</protein>
<feature type="binding site" evidence="7 9">
    <location>
        <position position="169"/>
    </location>
    <ligand>
        <name>ATP</name>
        <dbReference type="ChEBI" id="CHEBI:30616"/>
    </ligand>
</feature>
<feature type="domain" description="Protein kinase" evidence="12">
    <location>
        <begin position="140"/>
        <end position="428"/>
    </location>
</feature>
<sequence>MCGMLHLQQRPGCAPAAARGSNAGSRAQPTATPAPAPRPARPRRPAPPPRAAIGGAAAAPAVTVARQRPGHLHPDLATGPREQLDAQQQRFAAAAAGLPRAGGVASLLTATAGADAAPRPSPLPIEARSVFSPLRFESVYQVGEPLGAGTYGSVCDCTHRKTGGRYAVKILQRRRNKVDRMASIDNEASGEGALSVAMALRLQWCGSVGRLFGVHVDDYSVYLVQELLVGGTLQALLEARGPLDEDEAAAAIRGALDAVDACHLEGIVYGDVKPANFVLASLYPSVEHLADASAPRGAIDCRMVDFGCARACPEKCTLAGLSGTPVYMAPEVACGLPYCQAADVWGIGILLHQLLTGGFPFWADSSPDALRRMPLARVLSDVGRGTVDLAAGPAAALSEGARDLLSRLLQRDPEDRASAHDALMHPWLVEHAAAHAAAAARARAPALAARAAC</sequence>
<feature type="region of interest" description="Disordered" evidence="11">
    <location>
        <begin position="1"/>
        <end position="62"/>
    </location>
</feature>
<evidence type="ECO:0000256" key="2">
    <source>
        <dbReference type="ARBA" id="ARBA00022679"/>
    </source>
</evidence>
<evidence type="ECO:0000256" key="4">
    <source>
        <dbReference type="ARBA" id="ARBA00022777"/>
    </source>
</evidence>
<proteinExistence type="inferred from homology"/>
<dbReference type="AlphaFoldDB" id="A0A2V0P138"/>
<accession>A0A2V0P138</accession>
<dbReference type="Proteomes" id="UP000247498">
    <property type="component" value="Unassembled WGS sequence"/>
</dbReference>
<feature type="compositionally biased region" description="Low complexity" evidence="11">
    <location>
        <begin position="14"/>
        <end position="31"/>
    </location>
</feature>
<reference evidence="13 14" key="1">
    <citation type="journal article" date="2018" name="Sci. Rep.">
        <title>Raphidocelis subcapitata (=Pseudokirchneriella subcapitata) provides an insight into genome evolution and environmental adaptations in the Sphaeropleales.</title>
        <authorList>
            <person name="Suzuki S."/>
            <person name="Yamaguchi H."/>
            <person name="Nakajima N."/>
            <person name="Kawachi M."/>
        </authorList>
    </citation>
    <scope>NUCLEOTIDE SEQUENCE [LARGE SCALE GENOMIC DNA]</scope>
    <source>
        <strain evidence="13 14">NIES-35</strain>
    </source>
</reference>
<feature type="active site" description="Proton acceptor" evidence="6">
    <location>
        <position position="271"/>
    </location>
</feature>
<dbReference type="OrthoDB" id="538979at2759"/>
<dbReference type="Gene3D" id="1.10.510.10">
    <property type="entry name" value="Transferase(Phosphotransferase) domain 1"/>
    <property type="match status" value="1"/>
</dbReference>
<dbReference type="InterPro" id="IPR011009">
    <property type="entry name" value="Kinase-like_dom_sf"/>
</dbReference>
<dbReference type="PROSITE" id="PS00107">
    <property type="entry name" value="PROTEIN_KINASE_ATP"/>
    <property type="match status" value="1"/>
</dbReference>
<dbReference type="GO" id="GO:0004674">
    <property type="term" value="F:protein serine/threonine kinase activity"/>
    <property type="evidence" value="ECO:0007669"/>
    <property type="project" value="UniProtKB-KW"/>
</dbReference>
<dbReference type="InterPro" id="IPR030616">
    <property type="entry name" value="Aur-like"/>
</dbReference>
<dbReference type="SUPFAM" id="SSF56112">
    <property type="entry name" value="Protein kinase-like (PK-like)"/>
    <property type="match status" value="1"/>
</dbReference>
<evidence type="ECO:0000256" key="6">
    <source>
        <dbReference type="PIRSR" id="PIRSR630616-1"/>
    </source>
</evidence>
<dbReference type="InParanoid" id="A0A2V0P138"/>
<comment type="similarity">
    <text evidence="10">Belongs to the protein kinase superfamily.</text>
</comment>
<dbReference type="InterPro" id="IPR000719">
    <property type="entry name" value="Prot_kinase_dom"/>
</dbReference>
<evidence type="ECO:0000256" key="10">
    <source>
        <dbReference type="RuleBase" id="RU000304"/>
    </source>
</evidence>
<organism evidence="13 14">
    <name type="scientific">Raphidocelis subcapitata</name>
    <dbReference type="NCBI Taxonomy" id="307507"/>
    <lineage>
        <taxon>Eukaryota</taxon>
        <taxon>Viridiplantae</taxon>
        <taxon>Chlorophyta</taxon>
        <taxon>core chlorophytes</taxon>
        <taxon>Chlorophyceae</taxon>
        <taxon>CS clade</taxon>
        <taxon>Sphaeropleales</taxon>
        <taxon>Selenastraceae</taxon>
        <taxon>Raphidocelis</taxon>
    </lineage>
</organism>
<dbReference type="InterPro" id="IPR008271">
    <property type="entry name" value="Ser/Thr_kinase_AS"/>
</dbReference>
<evidence type="ECO:0000256" key="3">
    <source>
        <dbReference type="ARBA" id="ARBA00022741"/>
    </source>
</evidence>
<dbReference type="Pfam" id="PF00069">
    <property type="entry name" value="Pkinase"/>
    <property type="match status" value="1"/>
</dbReference>
<dbReference type="Gene3D" id="3.30.200.20">
    <property type="entry name" value="Phosphorylase Kinase, domain 1"/>
    <property type="match status" value="1"/>
</dbReference>
<comment type="caution">
    <text evidence="13">The sequence shown here is derived from an EMBL/GenBank/DDBJ whole genome shotgun (WGS) entry which is preliminary data.</text>
</comment>
<keyword evidence="2" id="KW-0808">Transferase</keyword>
<feature type="compositionally biased region" description="Low complexity" evidence="11">
    <location>
        <begin position="51"/>
        <end position="62"/>
    </location>
</feature>
<dbReference type="InterPro" id="IPR017441">
    <property type="entry name" value="Protein_kinase_ATP_BS"/>
</dbReference>
<keyword evidence="4 13" id="KW-0418">Kinase</keyword>
<keyword evidence="14" id="KW-1185">Reference proteome</keyword>
<gene>
    <name evidence="13" type="ORF">Rsub_06308</name>
</gene>
<evidence type="ECO:0000256" key="9">
    <source>
        <dbReference type="PROSITE-ProRule" id="PRU10141"/>
    </source>
</evidence>
<feature type="binding site" evidence="7">
    <location>
        <position position="305"/>
    </location>
    <ligand>
        <name>ATP</name>
        <dbReference type="ChEBI" id="CHEBI:30616"/>
    </ligand>
</feature>
<dbReference type="SMART" id="SM00220">
    <property type="entry name" value="S_TKc"/>
    <property type="match status" value="1"/>
</dbReference>
<evidence type="ECO:0000256" key="11">
    <source>
        <dbReference type="SAM" id="MobiDB-lite"/>
    </source>
</evidence>
<name>A0A2V0P138_9CHLO</name>
<dbReference type="PANTHER" id="PTHR24350">
    <property type="entry name" value="SERINE/THREONINE-PROTEIN KINASE IAL-RELATED"/>
    <property type="match status" value="1"/>
</dbReference>
<evidence type="ECO:0000259" key="12">
    <source>
        <dbReference type="PROSITE" id="PS50011"/>
    </source>
</evidence>
<evidence type="ECO:0000256" key="1">
    <source>
        <dbReference type="ARBA" id="ARBA00022527"/>
    </source>
</evidence>
<keyword evidence="3 7" id="KW-0547">Nucleotide-binding</keyword>
<dbReference type="STRING" id="307507.A0A2V0P138"/>
<feature type="compositionally biased region" description="Pro residues" evidence="11">
    <location>
        <begin position="32"/>
        <end position="50"/>
    </location>
</feature>
<feature type="cross-link" description="Glycyl lysine isopeptide (Lys-Gly) (interchain with G-Cter in SUMO2)" evidence="8">
    <location>
        <position position="273"/>
    </location>
</feature>
<dbReference type="GO" id="GO:0005524">
    <property type="term" value="F:ATP binding"/>
    <property type="evidence" value="ECO:0007669"/>
    <property type="project" value="UniProtKB-UniRule"/>
</dbReference>
<dbReference type="PROSITE" id="PS00108">
    <property type="entry name" value="PROTEIN_KINASE_ST"/>
    <property type="match status" value="1"/>
</dbReference>
<dbReference type="EMBL" id="BDRX01000042">
    <property type="protein sequence ID" value="GBF93588.1"/>
    <property type="molecule type" value="Genomic_DNA"/>
</dbReference>
<keyword evidence="1 10" id="KW-0723">Serine/threonine-protein kinase</keyword>
<evidence type="ECO:0000256" key="5">
    <source>
        <dbReference type="ARBA" id="ARBA00022840"/>
    </source>
</evidence>
<evidence type="ECO:0000313" key="14">
    <source>
        <dbReference type="Proteomes" id="UP000247498"/>
    </source>
</evidence>